<evidence type="ECO:0000259" key="5">
    <source>
        <dbReference type="PROSITE" id="PS50126"/>
    </source>
</evidence>
<dbReference type="Pfam" id="PF00575">
    <property type="entry name" value="S1"/>
    <property type="match status" value="2"/>
</dbReference>
<feature type="domain" description="S1 motif" evidence="5">
    <location>
        <begin position="284"/>
        <end position="354"/>
    </location>
</feature>
<evidence type="ECO:0000256" key="2">
    <source>
        <dbReference type="ARBA" id="ARBA00022980"/>
    </source>
</evidence>
<dbReference type="SUPFAM" id="SSF50249">
    <property type="entry name" value="Nucleic acid-binding proteins"/>
    <property type="match status" value="4"/>
</dbReference>
<dbReference type="InterPro" id="IPR003029">
    <property type="entry name" value="S1_domain"/>
</dbReference>
<evidence type="ECO:0000313" key="6">
    <source>
        <dbReference type="EMBL" id="AEJ20153.1"/>
    </source>
</evidence>
<dbReference type="InterPro" id="IPR050437">
    <property type="entry name" value="Ribos_protein_bS1-like"/>
</dbReference>
<dbReference type="eggNOG" id="COG0539">
    <property type="taxonomic scope" value="Bacteria"/>
</dbReference>
<evidence type="ECO:0000256" key="4">
    <source>
        <dbReference type="SAM" id="MobiDB-lite"/>
    </source>
</evidence>
<keyword evidence="2" id="KW-0689">Ribosomal protein</keyword>
<dbReference type="InterPro" id="IPR012340">
    <property type="entry name" value="NA-bd_OB-fold"/>
</dbReference>
<feature type="region of interest" description="Disordered" evidence="4">
    <location>
        <begin position="354"/>
        <end position="373"/>
    </location>
</feature>
<dbReference type="GO" id="GO:0003729">
    <property type="term" value="F:mRNA binding"/>
    <property type="evidence" value="ECO:0007669"/>
    <property type="project" value="TreeGrafter"/>
</dbReference>
<dbReference type="PANTHER" id="PTHR10724:SF7">
    <property type="entry name" value="SMALL RIBOSOMAL SUBUNIT PROTEIN BS1C"/>
    <property type="match status" value="1"/>
</dbReference>
<dbReference type="Gene3D" id="2.40.50.140">
    <property type="entry name" value="Nucleic acid-binding proteins"/>
    <property type="match status" value="3"/>
</dbReference>
<dbReference type="CDD" id="cd04465">
    <property type="entry name" value="S1_RPS1_repeat_ec2_hs2"/>
    <property type="match status" value="1"/>
</dbReference>
<accession>F8EZD0</accession>
<name>F8EZD0_GRAC1</name>
<dbReference type="SMART" id="SM00316">
    <property type="entry name" value="S1"/>
    <property type="match status" value="4"/>
</dbReference>
<proteinExistence type="inferred from homology"/>
<keyword evidence="7" id="KW-1185">Reference proteome</keyword>
<feature type="domain" description="S1 motif" evidence="5">
    <location>
        <begin position="30"/>
        <end position="94"/>
    </location>
</feature>
<reference evidence="7" key="1">
    <citation type="journal article" date="2013" name="Stand. Genomic Sci.">
        <title>Genome sequence of the thermophilic fresh-water bacterium Spirochaeta caldaria type strain (H1(T)), reclassification of Spirochaeta caldaria, Spirochaeta stenostrepta, and Spirochaeta zuelzerae in the genus Treponema as Treponema caldaria comb. nov., Treponema stenostrepta comb. nov., and Treponema zuelzerae comb. nov., and emendation of the genus Treponema.</title>
        <authorList>
            <person name="Abt B."/>
            <person name="Goker M."/>
            <person name="Scheuner C."/>
            <person name="Han C."/>
            <person name="Lu M."/>
            <person name="Misra M."/>
            <person name="Lapidus A."/>
            <person name="Nolan M."/>
            <person name="Lucas S."/>
            <person name="Hammon N."/>
            <person name="Deshpande S."/>
            <person name="Cheng J.F."/>
            <person name="Tapia R."/>
            <person name="Goodwin L.A."/>
            <person name="Pitluck S."/>
            <person name="Liolios K."/>
            <person name="Pagani I."/>
            <person name="Ivanova N."/>
            <person name="Mavromatis K."/>
            <person name="Mikhailova N."/>
            <person name="Huntemann M."/>
            <person name="Pati A."/>
            <person name="Chen A."/>
            <person name="Palaniappan K."/>
            <person name="Land M."/>
            <person name="Hauser L."/>
            <person name="Jeffries C.D."/>
            <person name="Rohde M."/>
            <person name="Spring S."/>
            <person name="Gronow S."/>
            <person name="Detter J.C."/>
            <person name="Bristow J."/>
            <person name="Eisen J.A."/>
            <person name="Markowitz V."/>
            <person name="Hugenholtz P."/>
            <person name="Kyrpides N.C."/>
            <person name="Woyke T."/>
            <person name="Klenk H.P."/>
        </authorList>
    </citation>
    <scope>NUCLEOTIDE SEQUENCE</scope>
    <source>
        <strain evidence="7">ATCC 51460 / DSM 7334 / H1</strain>
    </source>
</reference>
<gene>
    <name evidence="6" type="ordered locus">Spica_2026</name>
</gene>
<dbReference type="GO" id="GO:0003735">
    <property type="term" value="F:structural constituent of ribosome"/>
    <property type="evidence" value="ECO:0007669"/>
    <property type="project" value="TreeGrafter"/>
</dbReference>
<dbReference type="AlphaFoldDB" id="F8EZD0"/>
<dbReference type="KEGG" id="scd:Spica_2026"/>
<dbReference type="HOGENOM" id="CLU_015805_4_0_12"/>
<dbReference type="Proteomes" id="UP000000503">
    <property type="component" value="Chromosome"/>
</dbReference>
<protein>
    <submittedName>
        <fullName evidence="6">RNA binding S1 domain protein</fullName>
    </submittedName>
</protein>
<dbReference type="GO" id="GO:0022627">
    <property type="term" value="C:cytosolic small ribosomal subunit"/>
    <property type="evidence" value="ECO:0007669"/>
    <property type="project" value="TreeGrafter"/>
</dbReference>
<organism evidence="6 7">
    <name type="scientific">Gracilinema caldarium (strain ATCC 51460 / DSM 7334 / H1)</name>
    <name type="common">Treponema caldarium</name>
    <dbReference type="NCBI Taxonomy" id="744872"/>
    <lineage>
        <taxon>Bacteria</taxon>
        <taxon>Pseudomonadati</taxon>
        <taxon>Spirochaetota</taxon>
        <taxon>Spirochaetia</taxon>
        <taxon>Spirochaetales</taxon>
        <taxon>Breznakiellaceae</taxon>
        <taxon>Gracilinema</taxon>
    </lineage>
</organism>
<evidence type="ECO:0000256" key="1">
    <source>
        <dbReference type="ARBA" id="ARBA00006767"/>
    </source>
</evidence>
<dbReference type="PROSITE" id="PS50126">
    <property type="entry name" value="S1"/>
    <property type="match status" value="3"/>
</dbReference>
<dbReference type="GO" id="GO:0006412">
    <property type="term" value="P:translation"/>
    <property type="evidence" value="ECO:0007669"/>
    <property type="project" value="TreeGrafter"/>
</dbReference>
<keyword evidence="3" id="KW-0687">Ribonucleoprotein</keyword>
<dbReference type="InterPro" id="IPR035104">
    <property type="entry name" value="Ribosomal_protein_S1-like"/>
</dbReference>
<comment type="similarity">
    <text evidence="1">Belongs to the bacterial ribosomal protein bS1 family.</text>
</comment>
<evidence type="ECO:0000313" key="7">
    <source>
        <dbReference type="Proteomes" id="UP000000503"/>
    </source>
</evidence>
<dbReference type="EMBL" id="CP002868">
    <property type="protein sequence ID" value="AEJ20153.1"/>
    <property type="molecule type" value="Genomic_DNA"/>
</dbReference>
<sequence length="387" mass="43027">MAKREGNQGSTSFADYMNSMDSRKIQFQPGQMIESRIVSISNDTVFLELNGKSEGILEKAELLDKNGELTLKEGDTIKAFFLKAQNGELHFTTRISGEKADLSILEEAYKNHIPVEGVVEKEIKGGYEVAIGETRAFCPYSQMGIKRSEEGSNWVGKHLTFLIQEYKDNGRNLIVSNRAIEEALQAEKIAKLKEILKEHSIITGTIASVQDFGAFVDLGGIQGLIPVSEISRERVANINEVLQSGQEIRAEIIKIDWQTERITLSMKSLSADPWTEAAKKYPIGSKHTGKVIRITDYGAFVSLEPGLDGLIHVSELRSGDKYNNVKGAVKLGQTLMVKILEVDEIRRRISLKPASSAEEEAVSKQYMADEDPQDTYNPFAALLKKNK</sequence>
<dbReference type="STRING" id="744872.Spica_2026"/>
<evidence type="ECO:0000256" key="3">
    <source>
        <dbReference type="ARBA" id="ARBA00023274"/>
    </source>
</evidence>
<dbReference type="RefSeq" id="WP_013969442.1">
    <property type="nucleotide sequence ID" value="NC_015732.1"/>
</dbReference>
<dbReference type="PRINTS" id="PR00681">
    <property type="entry name" value="RIBOSOMALS1"/>
</dbReference>
<feature type="domain" description="S1 motif" evidence="5">
    <location>
        <begin position="199"/>
        <end position="267"/>
    </location>
</feature>
<dbReference type="PANTHER" id="PTHR10724">
    <property type="entry name" value="30S RIBOSOMAL PROTEIN S1"/>
    <property type="match status" value="1"/>
</dbReference>